<feature type="region of interest" description="Disordered" evidence="1">
    <location>
        <begin position="32"/>
        <end position="52"/>
    </location>
</feature>
<comment type="caution">
    <text evidence="3">The sequence shown here is derived from an EMBL/GenBank/DDBJ whole genome shotgun (WGS) entry which is preliminary data.</text>
</comment>
<feature type="signal peptide" evidence="2">
    <location>
        <begin position="1"/>
        <end position="21"/>
    </location>
</feature>
<accession>A0A0D1KR11</accession>
<organism evidence="3 4">
    <name type="scientific">Sphingomonas melonis</name>
    <dbReference type="NCBI Taxonomy" id="152682"/>
    <lineage>
        <taxon>Bacteria</taxon>
        <taxon>Pseudomonadati</taxon>
        <taxon>Pseudomonadota</taxon>
        <taxon>Alphaproteobacteria</taxon>
        <taxon>Sphingomonadales</taxon>
        <taxon>Sphingomonadaceae</taxon>
        <taxon>Sphingomonas</taxon>
    </lineage>
</organism>
<dbReference type="EMBL" id="JXTP01000057">
    <property type="protein sequence ID" value="KIU26924.1"/>
    <property type="molecule type" value="Genomic_DNA"/>
</dbReference>
<dbReference type="Proteomes" id="UP000033203">
    <property type="component" value="Unassembled WGS sequence"/>
</dbReference>
<feature type="compositionally biased region" description="Pro residues" evidence="1">
    <location>
        <begin position="32"/>
        <end position="46"/>
    </location>
</feature>
<dbReference type="PATRIC" id="fig|1549858.7.peg.1716"/>
<evidence type="ECO:0000313" key="3">
    <source>
        <dbReference type="EMBL" id="KIU26924.1"/>
    </source>
</evidence>
<evidence type="ECO:0000313" key="4">
    <source>
        <dbReference type="Proteomes" id="UP000033203"/>
    </source>
</evidence>
<evidence type="ECO:0008006" key="5">
    <source>
        <dbReference type="Google" id="ProtNLM"/>
    </source>
</evidence>
<evidence type="ECO:0000256" key="2">
    <source>
        <dbReference type="SAM" id="SignalP"/>
    </source>
</evidence>
<evidence type="ECO:0000256" key="1">
    <source>
        <dbReference type="SAM" id="MobiDB-lite"/>
    </source>
</evidence>
<protein>
    <recommendedName>
        <fullName evidence="5">Lipoprotein</fullName>
    </recommendedName>
</protein>
<dbReference type="PROSITE" id="PS51257">
    <property type="entry name" value="PROKAR_LIPOPROTEIN"/>
    <property type="match status" value="1"/>
</dbReference>
<name>A0A0D1KR11_9SPHN</name>
<sequence>MRRLAFNPASGLAIALLSALGACVPQPIAPPATPTPAPVRPQPAPVAAPRGSDWRDWPLTPGTWTYRRDARGSLALFGMAGSDALVTLRCDLSGRQIFLSRAGSVLAPLTIRTTSTTRALAMRPTGGTPPYVATTLAPNDSLLDAMGFSRGRFVVEQPGSGTLVLPAWAEIERVTEDCRR</sequence>
<proteinExistence type="predicted"/>
<feature type="chain" id="PRO_5002232356" description="Lipoprotein" evidence="2">
    <location>
        <begin position="22"/>
        <end position="180"/>
    </location>
</feature>
<dbReference type="AlphaFoldDB" id="A0A0D1KR11"/>
<keyword evidence="2" id="KW-0732">Signal</keyword>
<gene>
    <name evidence="3" type="ORF">SR41_11985</name>
</gene>
<reference evidence="3 4" key="1">
    <citation type="submission" date="2015-01" db="EMBL/GenBank/DDBJ databases">
        <title>Genome of Sphingomonas taxi strain 30a.</title>
        <authorList>
            <person name="Eevers N."/>
            <person name="Van Hamme J."/>
            <person name="Bottos E."/>
            <person name="Weyens N."/>
            <person name="Vangronsveld J."/>
        </authorList>
    </citation>
    <scope>NUCLEOTIDE SEQUENCE [LARGE SCALE GENOMIC DNA]</scope>
    <source>
        <strain evidence="3 4">30a</strain>
    </source>
</reference>